<dbReference type="SUPFAM" id="SSF56672">
    <property type="entry name" value="DNA/RNA polymerases"/>
    <property type="match status" value="1"/>
</dbReference>
<evidence type="ECO:0000313" key="5">
    <source>
        <dbReference type="Proteomes" id="UP001529510"/>
    </source>
</evidence>
<dbReference type="Gene3D" id="3.30.70.270">
    <property type="match status" value="1"/>
</dbReference>
<evidence type="ECO:0000256" key="1">
    <source>
        <dbReference type="ARBA" id="ARBA00010879"/>
    </source>
</evidence>
<evidence type="ECO:0000259" key="3">
    <source>
        <dbReference type="Pfam" id="PF00078"/>
    </source>
</evidence>
<dbReference type="Pfam" id="PF00078">
    <property type="entry name" value="RVT_1"/>
    <property type="match status" value="1"/>
</dbReference>
<dbReference type="PANTHER" id="PTHR33050">
    <property type="entry name" value="REVERSE TRANSCRIPTASE DOMAIN-CONTAINING PROTEIN"/>
    <property type="match status" value="1"/>
</dbReference>
<dbReference type="CDD" id="cd03714">
    <property type="entry name" value="RT_DIRS1"/>
    <property type="match status" value="1"/>
</dbReference>
<comment type="similarity">
    <text evidence="1">Belongs to the beta type-B retroviral polymerase family. HERV class-II K(HML-2) pol subfamily.</text>
</comment>
<evidence type="ECO:0000313" key="4">
    <source>
        <dbReference type="EMBL" id="KAL0194724.1"/>
    </source>
</evidence>
<dbReference type="InterPro" id="IPR043128">
    <property type="entry name" value="Rev_trsase/Diguanyl_cyclase"/>
</dbReference>
<dbReference type="InterPro" id="IPR000477">
    <property type="entry name" value="RT_dom"/>
</dbReference>
<feature type="non-terminal residue" evidence="4">
    <location>
        <position position="1"/>
    </location>
</feature>
<gene>
    <name evidence="4" type="ORF">M9458_008296</name>
</gene>
<feature type="non-terminal residue" evidence="4">
    <location>
        <position position="194"/>
    </location>
</feature>
<dbReference type="EMBL" id="JAMKFB020000004">
    <property type="protein sequence ID" value="KAL0194724.1"/>
    <property type="molecule type" value="Genomic_DNA"/>
</dbReference>
<feature type="domain" description="Reverse transcriptase" evidence="3">
    <location>
        <begin position="10"/>
        <end position="94"/>
    </location>
</feature>
<reference evidence="4 5" key="1">
    <citation type="submission" date="2024-05" db="EMBL/GenBank/DDBJ databases">
        <title>Genome sequencing and assembly of Indian major carp, Cirrhinus mrigala (Hamilton, 1822).</title>
        <authorList>
            <person name="Mohindra V."/>
            <person name="Chowdhury L.M."/>
            <person name="Lal K."/>
            <person name="Jena J.K."/>
        </authorList>
    </citation>
    <scope>NUCLEOTIDE SEQUENCE [LARGE SCALE GENOMIC DNA]</scope>
    <source>
        <strain evidence="4">CM1030</strain>
        <tissue evidence="4">Blood</tissue>
    </source>
</reference>
<dbReference type="AlphaFoldDB" id="A0ABD0R8E6"/>
<dbReference type="PANTHER" id="PTHR33050:SF7">
    <property type="entry name" value="RIBONUCLEASE H"/>
    <property type="match status" value="1"/>
</dbReference>
<dbReference type="Proteomes" id="UP001529510">
    <property type="component" value="Unassembled WGS sequence"/>
</dbReference>
<dbReference type="EC" id="3.1.26.4" evidence="2"/>
<accession>A0ABD0R8E6</accession>
<organism evidence="4 5">
    <name type="scientific">Cirrhinus mrigala</name>
    <name type="common">Mrigala</name>
    <dbReference type="NCBI Taxonomy" id="683832"/>
    <lineage>
        <taxon>Eukaryota</taxon>
        <taxon>Metazoa</taxon>
        <taxon>Chordata</taxon>
        <taxon>Craniata</taxon>
        <taxon>Vertebrata</taxon>
        <taxon>Euteleostomi</taxon>
        <taxon>Actinopterygii</taxon>
        <taxon>Neopterygii</taxon>
        <taxon>Teleostei</taxon>
        <taxon>Ostariophysi</taxon>
        <taxon>Cypriniformes</taxon>
        <taxon>Cyprinidae</taxon>
        <taxon>Labeoninae</taxon>
        <taxon>Labeonini</taxon>
        <taxon>Cirrhinus</taxon>
    </lineage>
</organism>
<protein>
    <recommendedName>
        <fullName evidence="2">ribonuclease H</fullName>
        <ecNumber evidence="2">3.1.26.4</ecNumber>
    </recommendedName>
</protein>
<evidence type="ECO:0000256" key="2">
    <source>
        <dbReference type="ARBA" id="ARBA00012180"/>
    </source>
</evidence>
<comment type="caution">
    <text evidence="4">The sequence shown here is derived from an EMBL/GenBank/DDBJ whole genome shotgun (WGS) entry which is preliminary data.</text>
</comment>
<sequence>TFFLWFAFDGRAYQYKALQFGLSPSPRVFTKLVEGALAPLWGQGIRILNYRDDWLIIAHSRDMLQHLSLLGLRVNWEKSKLSPVQSISFLGMELDLVNMTARLTNEYVQLMLNCLKLFRLKTAVPLKYFQRLLGHLTAAAAVTPLGLLHMRPLQHWLHGRIPRWAWHRGTFWVGVTPECHLLFSPWSDPAFLRQ</sequence>
<dbReference type="InterPro" id="IPR052055">
    <property type="entry name" value="Hepadnavirus_pol/RT"/>
</dbReference>
<proteinExistence type="inferred from homology"/>
<dbReference type="InterPro" id="IPR043502">
    <property type="entry name" value="DNA/RNA_pol_sf"/>
</dbReference>
<keyword evidence="5" id="KW-1185">Reference proteome</keyword>
<dbReference type="GO" id="GO:0004523">
    <property type="term" value="F:RNA-DNA hybrid ribonuclease activity"/>
    <property type="evidence" value="ECO:0007669"/>
    <property type="project" value="UniProtKB-EC"/>
</dbReference>
<name>A0ABD0R8E6_CIRMR</name>